<protein>
    <submittedName>
        <fullName evidence="2">Uncharacterized protein</fullName>
    </submittedName>
</protein>
<dbReference type="AlphaFoldDB" id="A0A2H0YWC8"/>
<proteinExistence type="predicted"/>
<dbReference type="EMBL" id="PEXU01000019">
    <property type="protein sequence ID" value="PIS42797.1"/>
    <property type="molecule type" value="Genomic_DNA"/>
</dbReference>
<keyword evidence="1" id="KW-0472">Membrane</keyword>
<keyword evidence="1" id="KW-0812">Transmembrane</keyword>
<evidence type="ECO:0000256" key="1">
    <source>
        <dbReference type="SAM" id="Phobius"/>
    </source>
</evidence>
<accession>A0A2H0YWC8</accession>
<dbReference type="Proteomes" id="UP000231542">
    <property type="component" value="Unassembled WGS sequence"/>
</dbReference>
<evidence type="ECO:0000313" key="2">
    <source>
        <dbReference type="EMBL" id="PIS42797.1"/>
    </source>
</evidence>
<gene>
    <name evidence="2" type="ORF">COT24_01550</name>
</gene>
<keyword evidence="1" id="KW-1133">Transmembrane helix</keyword>
<feature type="transmembrane region" description="Helical" evidence="1">
    <location>
        <begin position="38"/>
        <end position="59"/>
    </location>
</feature>
<name>A0A2H0YWC8_9BACT</name>
<sequence length="60" mass="7170">MKFEIRNNIVRLSSRRNLNSNVLNSKQLFKGKVWKIRIYNFGFVVLIVINNQMNFNIVVK</sequence>
<comment type="caution">
    <text evidence="2">The sequence shown here is derived from an EMBL/GenBank/DDBJ whole genome shotgun (WGS) entry which is preliminary data.</text>
</comment>
<reference evidence="2 3" key="1">
    <citation type="submission" date="2017-09" db="EMBL/GenBank/DDBJ databases">
        <title>Depth-based differentiation of microbial function through sediment-hosted aquifers and enrichment of novel symbionts in the deep terrestrial subsurface.</title>
        <authorList>
            <person name="Probst A.J."/>
            <person name="Ladd B."/>
            <person name="Jarett J.K."/>
            <person name="Geller-Mcgrath D.E."/>
            <person name="Sieber C.M."/>
            <person name="Emerson J.B."/>
            <person name="Anantharaman K."/>
            <person name="Thomas B.C."/>
            <person name="Malmstrom R."/>
            <person name="Stieglmeier M."/>
            <person name="Klingl A."/>
            <person name="Woyke T."/>
            <person name="Ryan C.M."/>
            <person name="Banfield J.F."/>
        </authorList>
    </citation>
    <scope>NUCLEOTIDE SEQUENCE [LARGE SCALE GENOMIC DNA]</scope>
    <source>
        <strain evidence="2">CG08_land_8_20_14_0_20_40_16</strain>
    </source>
</reference>
<organism evidence="2 3">
    <name type="scientific">Candidatus Kerfeldbacteria bacterium CG08_land_8_20_14_0_20_40_16</name>
    <dbReference type="NCBI Taxonomy" id="2014244"/>
    <lineage>
        <taxon>Bacteria</taxon>
        <taxon>Candidatus Kerfeldiibacteriota</taxon>
    </lineage>
</organism>
<evidence type="ECO:0000313" key="3">
    <source>
        <dbReference type="Proteomes" id="UP000231542"/>
    </source>
</evidence>